<keyword evidence="4" id="KW-0547">Nucleotide-binding</keyword>
<name>A0A9Q4FXV5_SALAG</name>
<comment type="caution">
    <text evidence="13">The sequence shown here is derived from an EMBL/GenBank/DDBJ whole genome shotgun (WGS) entry which is preliminary data.</text>
</comment>
<dbReference type="GO" id="GO:0046872">
    <property type="term" value="F:metal ion binding"/>
    <property type="evidence" value="ECO:0007669"/>
    <property type="project" value="UniProtKB-KW"/>
</dbReference>
<dbReference type="EMBL" id="JABXYM010000001">
    <property type="protein sequence ID" value="MCR6095477.1"/>
    <property type="molecule type" value="Genomic_DNA"/>
</dbReference>
<dbReference type="RefSeq" id="WP_257820252.1">
    <property type="nucleotide sequence ID" value="NZ_JABXYM010000001.1"/>
</dbReference>
<keyword evidence="5" id="KW-0378">Hydrolase</keyword>
<evidence type="ECO:0000256" key="8">
    <source>
        <dbReference type="ARBA" id="ARBA00023211"/>
    </source>
</evidence>
<organism evidence="13 14">
    <name type="scientific">Salipaludibacillus agaradhaerens</name>
    <name type="common">Bacillus agaradhaerens</name>
    <dbReference type="NCBI Taxonomy" id="76935"/>
    <lineage>
        <taxon>Bacteria</taxon>
        <taxon>Bacillati</taxon>
        <taxon>Bacillota</taxon>
        <taxon>Bacilli</taxon>
        <taxon>Bacillales</taxon>
        <taxon>Bacillaceae</taxon>
    </lineage>
</organism>
<dbReference type="SUPFAM" id="SSF52972">
    <property type="entry name" value="ITPase-like"/>
    <property type="match status" value="1"/>
</dbReference>
<evidence type="ECO:0000256" key="2">
    <source>
        <dbReference type="ARBA" id="ARBA00001946"/>
    </source>
</evidence>
<gene>
    <name evidence="13" type="ORF">HXA33_02885</name>
</gene>
<evidence type="ECO:0000256" key="9">
    <source>
        <dbReference type="ARBA" id="ARBA00038901"/>
    </source>
</evidence>
<dbReference type="InterPro" id="IPR026533">
    <property type="entry name" value="NTPase/PRRC1"/>
</dbReference>
<dbReference type="PANTHER" id="PTHR34699">
    <property type="match status" value="1"/>
</dbReference>
<dbReference type="AlphaFoldDB" id="A0A9Q4FXV5"/>
<evidence type="ECO:0000256" key="6">
    <source>
        <dbReference type="ARBA" id="ARBA00022842"/>
    </source>
</evidence>
<reference evidence="13" key="1">
    <citation type="submission" date="2020-06" db="EMBL/GenBank/DDBJ databases">
        <title>Insight into the genomes of haloalkaliphilic bacilli from Kenyan soda lakes.</title>
        <authorList>
            <person name="Mwirichia R."/>
            <person name="Villamizar G.C."/>
            <person name="Poehlein A."/>
            <person name="Mugweru J."/>
            <person name="Kipnyargis A."/>
            <person name="Kiplimo D."/>
            <person name="Orwa P."/>
            <person name="Daniel R."/>
        </authorList>
    </citation>
    <scope>NUCLEOTIDE SEQUENCE</scope>
    <source>
        <strain evidence="13">B1096_S55</strain>
    </source>
</reference>
<evidence type="ECO:0000256" key="3">
    <source>
        <dbReference type="ARBA" id="ARBA00022723"/>
    </source>
</evidence>
<evidence type="ECO:0000313" key="13">
    <source>
        <dbReference type="EMBL" id="MCR6095477.1"/>
    </source>
</evidence>
<evidence type="ECO:0000256" key="7">
    <source>
        <dbReference type="ARBA" id="ARBA00023080"/>
    </source>
</evidence>
<keyword evidence="3" id="KW-0479">Metal-binding</keyword>
<proteinExistence type="predicted"/>
<dbReference type="GO" id="GO:0000166">
    <property type="term" value="F:nucleotide binding"/>
    <property type="evidence" value="ECO:0007669"/>
    <property type="project" value="UniProtKB-KW"/>
</dbReference>
<keyword evidence="14" id="KW-1185">Reference proteome</keyword>
<accession>A0A9Q4FXV5</accession>
<dbReference type="NCBIfam" id="NF002850">
    <property type="entry name" value="PRK03114.1"/>
    <property type="match status" value="1"/>
</dbReference>
<dbReference type="Pfam" id="PF01931">
    <property type="entry name" value="NTPase_I-T"/>
    <property type="match status" value="1"/>
</dbReference>
<dbReference type="PANTHER" id="PTHR34699:SF2">
    <property type="entry name" value="NON-CANONICAL PURINE NTP PHOSPHATASE_PRRC1 DOMAIN-CONTAINING PROTEIN"/>
    <property type="match status" value="1"/>
</dbReference>
<evidence type="ECO:0000256" key="1">
    <source>
        <dbReference type="ARBA" id="ARBA00001936"/>
    </source>
</evidence>
<feature type="domain" description="Non-canonical purine NTP phosphatase/PRRC1" evidence="12">
    <location>
        <begin position="7"/>
        <end position="155"/>
    </location>
</feature>
<dbReference type="Gene3D" id="3.90.950.10">
    <property type="match status" value="1"/>
</dbReference>
<evidence type="ECO:0000259" key="12">
    <source>
        <dbReference type="Pfam" id="PF01931"/>
    </source>
</evidence>
<comment type="catalytic activity">
    <reaction evidence="11">
        <text>XTP + H2O = XDP + phosphate + H(+)</text>
        <dbReference type="Rhea" id="RHEA:28406"/>
        <dbReference type="ChEBI" id="CHEBI:15377"/>
        <dbReference type="ChEBI" id="CHEBI:15378"/>
        <dbReference type="ChEBI" id="CHEBI:43474"/>
        <dbReference type="ChEBI" id="CHEBI:59884"/>
        <dbReference type="ChEBI" id="CHEBI:61314"/>
        <dbReference type="EC" id="3.6.1.73"/>
    </reaction>
</comment>
<dbReference type="Proteomes" id="UP001057753">
    <property type="component" value="Unassembled WGS sequence"/>
</dbReference>
<comment type="cofactor">
    <cofactor evidence="1">
        <name>Mn(2+)</name>
        <dbReference type="ChEBI" id="CHEBI:29035"/>
    </cofactor>
</comment>
<evidence type="ECO:0000256" key="10">
    <source>
        <dbReference type="ARBA" id="ARBA00048174"/>
    </source>
</evidence>
<comment type="catalytic activity">
    <reaction evidence="10">
        <text>ITP + H2O = IDP + phosphate + H(+)</text>
        <dbReference type="Rhea" id="RHEA:28330"/>
        <dbReference type="ChEBI" id="CHEBI:15377"/>
        <dbReference type="ChEBI" id="CHEBI:15378"/>
        <dbReference type="ChEBI" id="CHEBI:43474"/>
        <dbReference type="ChEBI" id="CHEBI:58280"/>
        <dbReference type="ChEBI" id="CHEBI:61402"/>
        <dbReference type="EC" id="3.6.1.73"/>
    </reaction>
</comment>
<keyword evidence="7" id="KW-0546">Nucleotide metabolism</keyword>
<evidence type="ECO:0000256" key="5">
    <source>
        <dbReference type="ARBA" id="ARBA00022801"/>
    </source>
</evidence>
<dbReference type="EC" id="3.6.1.73" evidence="9"/>
<evidence type="ECO:0000256" key="11">
    <source>
        <dbReference type="ARBA" id="ARBA00048781"/>
    </source>
</evidence>
<keyword evidence="6" id="KW-0460">Magnesium</keyword>
<evidence type="ECO:0000256" key="4">
    <source>
        <dbReference type="ARBA" id="ARBA00022741"/>
    </source>
</evidence>
<keyword evidence="8" id="KW-0464">Manganese</keyword>
<dbReference type="GO" id="GO:0009117">
    <property type="term" value="P:nucleotide metabolic process"/>
    <property type="evidence" value="ECO:0007669"/>
    <property type="project" value="UniProtKB-KW"/>
</dbReference>
<protein>
    <recommendedName>
        <fullName evidence="9">inosine/xanthosine triphosphatase</fullName>
        <ecNumber evidence="9">3.6.1.73</ecNumber>
    </recommendedName>
</protein>
<sequence>MTILKVGTLNEAKLMSVRDVFGETCEVYGYEVPSGVSAQPLTDEETKQGAVNRAMYLIDKESADIALGLEGGVMVINDHYFLCNWGALATNSGHIFVAGGARIPLPDEVAASIKEGMELGDIMDRYASKLNVKKNEGAVGILTNLQVTRSEMFSHINRLLKGQFERAKMV</sequence>
<evidence type="ECO:0000313" key="14">
    <source>
        <dbReference type="Proteomes" id="UP001057753"/>
    </source>
</evidence>
<dbReference type="GO" id="GO:0103023">
    <property type="term" value="F:ITPase activity"/>
    <property type="evidence" value="ECO:0007669"/>
    <property type="project" value="UniProtKB-EC"/>
</dbReference>
<dbReference type="InterPro" id="IPR050299">
    <property type="entry name" value="YjjX_NTPase"/>
</dbReference>
<comment type="cofactor">
    <cofactor evidence="2">
        <name>Mg(2+)</name>
        <dbReference type="ChEBI" id="CHEBI:18420"/>
    </cofactor>
</comment>
<dbReference type="InterPro" id="IPR029001">
    <property type="entry name" value="ITPase-like_fam"/>
</dbReference>